<proteinExistence type="predicted"/>
<name>A0ABM4CQ62_HYDVU</name>
<dbReference type="PANTHER" id="PTHR13366:SF0">
    <property type="entry name" value="HEAT REPEAT-CONTAINING PROTEIN 6"/>
    <property type="match status" value="1"/>
</dbReference>
<dbReference type="InterPro" id="IPR011989">
    <property type="entry name" value="ARM-like"/>
</dbReference>
<dbReference type="InterPro" id="IPR016024">
    <property type="entry name" value="ARM-type_fold"/>
</dbReference>
<organism evidence="3 4">
    <name type="scientific">Hydra vulgaris</name>
    <name type="common">Hydra</name>
    <name type="synonym">Hydra attenuata</name>
    <dbReference type="NCBI Taxonomy" id="6087"/>
    <lineage>
        <taxon>Eukaryota</taxon>
        <taxon>Metazoa</taxon>
        <taxon>Cnidaria</taxon>
        <taxon>Hydrozoa</taxon>
        <taxon>Hydroidolina</taxon>
        <taxon>Anthoathecata</taxon>
        <taxon>Aplanulata</taxon>
        <taxon>Hydridae</taxon>
        <taxon>Hydra</taxon>
    </lineage>
</organism>
<accession>A0ABM4CQ62</accession>
<dbReference type="Proteomes" id="UP001652625">
    <property type="component" value="Chromosome 10"/>
</dbReference>
<dbReference type="Pfam" id="PF13251">
    <property type="entry name" value="DUF4042"/>
    <property type="match status" value="1"/>
</dbReference>
<dbReference type="RefSeq" id="XP_065664005.1">
    <property type="nucleotide sequence ID" value="XM_065807933.1"/>
</dbReference>
<reference evidence="4" key="1">
    <citation type="submission" date="2025-08" db="UniProtKB">
        <authorList>
            <consortium name="RefSeq"/>
        </authorList>
    </citation>
    <scope>IDENTIFICATION</scope>
</reference>
<evidence type="ECO:0000259" key="2">
    <source>
        <dbReference type="Pfam" id="PF13251"/>
    </source>
</evidence>
<evidence type="ECO:0000313" key="3">
    <source>
        <dbReference type="Proteomes" id="UP001652625"/>
    </source>
</evidence>
<evidence type="ECO:0000313" key="4">
    <source>
        <dbReference type="RefSeq" id="XP_065664005.1"/>
    </source>
</evidence>
<dbReference type="PANTHER" id="PTHR13366">
    <property type="entry name" value="MALARIA ANTIGEN-RELATED"/>
    <property type="match status" value="1"/>
</dbReference>
<sequence>MTSPESGMLRFLRLPNPSYEKIYADANTILDDIISQCHSFKTSSYKTDNKEMVAFITHGCKILQNATILLRSKFAQVINIYLPLIKSAIDYECVNNLVNFLCQSMSNSKSALVLEFIKALAATLAGNGSQLSEESIIQLLSEDGVIWFYLSQKDDIAKSYSMQCLGNMCIRASNGETIDKCYLHLCYAKVLDYIRLVLIDNLNDLHHLKITITALKALLKILESITVNDGIVEAEYAVSLTKIFLLFGVSDFNLIVEKMLRVLPTRNSDDITLVEKIYPTKRKEKSPMTKKINAKKLRKKKKKSTQANAEDFDVVDDSFGLSVHKNWRQPVVFSSSESDYSDSEFSRNEISSLFATKVQVLTASIIQNILRCCDKRSKFSCWLSLVPDIISSSQPSVLYLLAMGHHPKVRTSILLALMELIDGSRGFLESAVSNTRSSSYPFTSFSVKLSQSLHLLHETLLTVLEQDRTDAGKDKIVKCLTLLILNAPYKKLGNDYLPNIIKAVHVYLQSKDSSLCQTTLTCIAACISVQPTNECVLDMLHKSVLPQKFQLTKNINCLEMEEDSSWLVIFCLQTLMAALNDSAHEIRLVAECIQLLTVILRCHPQLLKNHQCKMILDLNINAFVFSTDLTVSLHSIKMLEELSKYYSKKFIVSGDSIECVSYWKTLLTGSIPQYLNAKPPKPSKGRAAICDLLSNIGSDIFLLLKVSEQIFIKTILIGLASSEEPVVVAAAIRGLGVIIDYESMKEDVLFVIDVARIIILQLCSHSVNVRLKAAWSLANLCDFVSKNNFLLSEFPEGLVQDLLKYSTQASLDNEKVSCNGVRALGNILNALPKKIYDEEVFFENLIRAIDALAKNITSAPMKTRWNACYACRYIFVNKDFPIGFSDWNGKLFKALLEELNECKNFKVRISAACALASLSLRSSYGDCQLFLLVWRETLVGLEKSEDLTDFTEFRHKDSLQFKITLLLFHLLSLATSEDLKLMCLETKKHDTIFMTHCMRILAIIDEIDNQDQNAILLGSFLTDEKNKEELEQCCIKMRSNLKDLVESSNSAKTIDLVKMALLE</sequence>
<evidence type="ECO:0000256" key="1">
    <source>
        <dbReference type="ARBA" id="ARBA00015263"/>
    </source>
</evidence>
<protein>
    <recommendedName>
        <fullName evidence="1">HEAT repeat-containing protein 6</fullName>
    </recommendedName>
</protein>
<gene>
    <name evidence="4" type="primary">LOC101234591</name>
</gene>
<dbReference type="SUPFAM" id="SSF48371">
    <property type="entry name" value="ARM repeat"/>
    <property type="match status" value="2"/>
</dbReference>
<feature type="domain" description="DUF4042" evidence="2">
    <location>
        <begin position="357"/>
        <end position="532"/>
    </location>
</feature>
<dbReference type="InterPro" id="IPR025283">
    <property type="entry name" value="DUF4042"/>
</dbReference>
<dbReference type="GeneID" id="101234591"/>
<dbReference type="Gene3D" id="1.25.10.10">
    <property type="entry name" value="Leucine-rich Repeat Variant"/>
    <property type="match status" value="1"/>
</dbReference>
<dbReference type="InterPro" id="IPR052107">
    <property type="entry name" value="HEAT6"/>
</dbReference>
<keyword evidence="3" id="KW-1185">Reference proteome</keyword>